<sequence length="89" mass="8900">MAGPRVRSPGLGASGSDWVLPGTAEAAGAAGATFAGPASAGLAEAEARVVGRVNGSASAVAHTTPMEEERYPRMPLILDIAIHTCPTMN</sequence>
<organism evidence="1 2">
    <name type="scientific">Streptomyces lacrimifluminis</name>
    <dbReference type="NCBI Taxonomy" id="1500077"/>
    <lineage>
        <taxon>Bacteria</taxon>
        <taxon>Bacillati</taxon>
        <taxon>Actinomycetota</taxon>
        <taxon>Actinomycetes</taxon>
        <taxon>Kitasatosporales</taxon>
        <taxon>Streptomycetaceae</taxon>
        <taxon>Streptomyces</taxon>
    </lineage>
</organism>
<reference evidence="1" key="2">
    <citation type="submission" date="2020-09" db="EMBL/GenBank/DDBJ databases">
        <authorList>
            <person name="Sun Q."/>
            <person name="Zhou Y."/>
        </authorList>
    </citation>
    <scope>NUCLEOTIDE SEQUENCE</scope>
    <source>
        <strain evidence="1">CGMCC 4.7272</strain>
    </source>
</reference>
<proteinExistence type="predicted"/>
<evidence type="ECO:0000313" key="1">
    <source>
        <dbReference type="EMBL" id="GGJ12719.1"/>
    </source>
</evidence>
<comment type="caution">
    <text evidence="1">The sequence shown here is derived from an EMBL/GenBank/DDBJ whole genome shotgun (WGS) entry which is preliminary data.</text>
</comment>
<protein>
    <submittedName>
        <fullName evidence="1">Uncharacterized protein</fullName>
    </submittedName>
</protein>
<evidence type="ECO:0000313" key="2">
    <source>
        <dbReference type="Proteomes" id="UP000625682"/>
    </source>
</evidence>
<name>A0A917NMX1_9ACTN</name>
<keyword evidence="2" id="KW-1185">Reference proteome</keyword>
<accession>A0A917NMX1</accession>
<dbReference type="EMBL" id="BMMU01000001">
    <property type="protein sequence ID" value="GGJ12719.1"/>
    <property type="molecule type" value="Genomic_DNA"/>
</dbReference>
<reference evidence="1" key="1">
    <citation type="journal article" date="2014" name="Int. J. Syst. Evol. Microbiol.">
        <title>Complete genome sequence of Corynebacterium casei LMG S-19264T (=DSM 44701T), isolated from a smear-ripened cheese.</title>
        <authorList>
            <consortium name="US DOE Joint Genome Institute (JGI-PGF)"/>
            <person name="Walter F."/>
            <person name="Albersmeier A."/>
            <person name="Kalinowski J."/>
            <person name="Ruckert C."/>
        </authorList>
    </citation>
    <scope>NUCLEOTIDE SEQUENCE</scope>
    <source>
        <strain evidence="1">CGMCC 4.7272</strain>
    </source>
</reference>
<dbReference type="AlphaFoldDB" id="A0A917NMX1"/>
<dbReference type="Proteomes" id="UP000625682">
    <property type="component" value="Unassembled WGS sequence"/>
</dbReference>
<gene>
    <name evidence="1" type="ORF">GCM10012282_06300</name>
</gene>